<dbReference type="Gene3D" id="1.20.120.450">
    <property type="entry name" value="dinb family like domain"/>
    <property type="match status" value="1"/>
</dbReference>
<name>A0ABS8ZJM2_9PSEU</name>
<dbReference type="InterPro" id="IPR034660">
    <property type="entry name" value="DinB/YfiT-like"/>
</dbReference>
<reference evidence="1 2" key="1">
    <citation type="submission" date="2021-12" db="EMBL/GenBank/DDBJ databases">
        <title>Genome sequence of Kibdelosporangium philippinense ATCC 49844.</title>
        <authorList>
            <person name="Fedorov E.A."/>
            <person name="Omeragic M."/>
            <person name="Shalygina K.F."/>
            <person name="Maclea K.S."/>
        </authorList>
    </citation>
    <scope>NUCLEOTIDE SEQUENCE [LARGE SCALE GENOMIC DNA]</scope>
    <source>
        <strain evidence="1 2">ATCC 49844</strain>
    </source>
</reference>
<comment type="caution">
    <text evidence="1">The sequence shown here is derived from an EMBL/GenBank/DDBJ whole genome shotgun (WGS) entry which is preliminary data.</text>
</comment>
<accession>A0ABS8ZJM2</accession>
<dbReference type="Pfam" id="PF04978">
    <property type="entry name" value="MST"/>
    <property type="match status" value="1"/>
</dbReference>
<sequence length="170" mass="19485">MSWRAPEVTRPRPSLVADERANLLGFLEFHRATFLWKCSGLTGEQLALRAVPPSTLSLLGLVRHMVDVEHAWFVHQVGGQPVRFHFFHTEDIEFTEATADTAEYDYGLLIKSMEEARDVLDGVSLDHTFEHERHGTMNTRWVMTHMIEEYARHCGHADILREQIDGTTGE</sequence>
<dbReference type="RefSeq" id="WP_233729519.1">
    <property type="nucleotide sequence ID" value="NZ_JAJVCN010000003.1"/>
</dbReference>
<dbReference type="EMBL" id="JAJVCN010000003">
    <property type="protein sequence ID" value="MCE7007971.1"/>
    <property type="molecule type" value="Genomic_DNA"/>
</dbReference>
<protein>
    <submittedName>
        <fullName evidence="1">DinB family protein</fullName>
    </submittedName>
</protein>
<evidence type="ECO:0000313" key="1">
    <source>
        <dbReference type="EMBL" id="MCE7007971.1"/>
    </source>
</evidence>
<organism evidence="1 2">
    <name type="scientific">Kibdelosporangium philippinense</name>
    <dbReference type="NCBI Taxonomy" id="211113"/>
    <lineage>
        <taxon>Bacteria</taxon>
        <taxon>Bacillati</taxon>
        <taxon>Actinomycetota</taxon>
        <taxon>Actinomycetes</taxon>
        <taxon>Pseudonocardiales</taxon>
        <taxon>Pseudonocardiaceae</taxon>
        <taxon>Kibdelosporangium</taxon>
    </lineage>
</organism>
<dbReference type="Proteomes" id="UP001521150">
    <property type="component" value="Unassembled WGS sequence"/>
</dbReference>
<gene>
    <name evidence="1" type="ORF">LWC34_34890</name>
</gene>
<dbReference type="InterPro" id="IPR007061">
    <property type="entry name" value="MST-like"/>
</dbReference>
<dbReference type="SUPFAM" id="SSF109854">
    <property type="entry name" value="DinB/YfiT-like putative metalloenzymes"/>
    <property type="match status" value="1"/>
</dbReference>
<proteinExistence type="predicted"/>
<evidence type="ECO:0000313" key="2">
    <source>
        <dbReference type="Proteomes" id="UP001521150"/>
    </source>
</evidence>
<keyword evidence="2" id="KW-1185">Reference proteome</keyword>